<feature type="compositionally biased region" description="Basic and acidic residues" evidence="1">
    <location>
        <begin position="1"/>
        <end position="18"/>
    </location>
</feature>
<name>A0A024H6T0_9MICC</name>
<dbReference type="EMBL" id="CAQI01000053">
    <property type="protein sequence ID" value="CCQ47592.1"/>
    <property type="molecule type" value="Genomic_DNA"/>
</dbReference>
<sequence length="45" mass="5121">MDEVLKRYEGTNNLKEETMSNAAVDSTKIRPERTAGTAQPRKVQR</sequence>
<dbReference type="STRING" id="861266.ARTSIC4J27_3584"/>
<reference evidence="3" key="1">
    <citation type="journal article" date="2014" name="Genome Announc.">
        <title>Genome Sequence of Arthrobacter siccitolerans 4J27, a Xeroprotectant-Producing Desiccation-Tolerant Microorganism.</title>
        <authorList>
            <person name="Manzanera M."/>
            <person name="Santa-Cruz-Calvo L."/>
            <person name="Vilchez J.I."/>
            <person name="Garcia-Fontana C."/>
            <person name="Silva-Castro G.A."/>
            <person name="Calvo C."/>
            <person name="Gonzalez-Lopez J."/>
        </authorList>
    </citation>
    <scope>NUCLEOTIDE SEQUENCE [LARGE SCALE GENOMIC DNA]</scope>
    <source>
        <strain evidence="3">4J27</strain>
    </source>
</reference>
<organism evidence="2 3">
    <name type="scientific">Pseudarthrobacter siccitolerans</name>
    <dbReference type="NCBI Taxonomy" id="861266"/>
    <lineage>
        <taxon>Bacteria</taxon>
        <taxon>Bacillati</taxon>
        <taxon>Actinomycetota</taxon>
        <taxon>Actinomycetes</taxon>
        <taxon>Micrococcales</taxon>
        <taxon>Micrococcaceae</taxon>
        <taxon>Pseudarthrobacter</taxon>
    </lineage>
</organism>
<evidence type="ECO:0000313" key="2">
    <source>
        <dbReference type="EMBL" id="CCQ47592.1"/>
    </source>
</evidence>
<gene>
    <name evidence="2" type="ORF">ARTSIC4J27_3584</name>
</gene>
<keyword evidence="3" id="KW-1185">Reference proteome</keyword>
<protein>
    <submittedName>
        <fullName evidence="2">Uncharacterized protein</fullName>
    </submittedName>
</protein>
<proteinExistence type="predicted"/>
<accession>A0A024H6T0</accession>
<comment type="caution">
    <text evidence="2">The sequence shown here is derived from an EMBL/GenBank/DDBJ whole genome shotgun (WGS) entry which is preliminary data.</text>
</comment>
<evidence type="ECO:0000256" key="1">
    <source>
        <dbReference type="SAM" id="MobiDB-lite"/>
    </source>
</evidence>
<dbReference type="AlphaFoldDB" id="A0A024H6T0"/>
<feature type="region of interest" description="Disordered" evidence="1">
    <location>
        <begin position="1"/>
        <end position="45"/>
    </location>
</feature>
<evidence type="ECO:0000313" key="3">
    <source>
        <dbReference type="Proteomes" id="UP000035722"/>
    </source>
</evidence>
<dbReference type="Proteomes" id="UP000035722">
    <property type="component" value="Unassembled WGS sequence"/>
</dbReference>